<dbReference type="Proteomes" id="UP000008854">
    <property type="component" value="Unassembled WGS sequence"/>
</dbReference>
<protein>
    <submittedName>
        <fullName evidence="2">Ovule protein</fullName>
    </submittedName>
</protein>
<dbReference type="InParanoid" id="A0A5K4F751"/>
<name>A0A5K4F751_SCHMA</name>
<accession>A0A5K4F751</accession>
<reference evidence="2" key="2">
    <citation type="submission" date="2019-11" db="UniProtKB">
        <authorList>
            <consortium name="WormBaseParasite"/>
        </authorList>
    </citation>
    <scope>IDENTIFICATION</scope>
    <source>
        <strain evidence="2">Puerto Rican</strain>
    </source>
</reference>
<dbReference type="PROSITE" id="PS51257">
    <property type="entry name" value="PROKAR_LIPOPROTEIN"/>
    <property type="match status" value="1"/>
</dbReference>
<organism evidence="1 2">
    <name type="scientific">Schistosoma mansoni</name>
    <name type="common">Blood fluke</name>
    <dbReference type="NCBI Taxonomy" id="6183"/>
    <lineage>
        <taxon>Eukaryota</taxon>
        <taxon>Metazoa</taxon>
        <taxon>Spiralia</taxon>
        <taxon>Lophotrochozoa</taxon>
        <taxon>Platyhelminthes</taxon>
        <taxon>Trematoda</taxon>
        <taxon>Digenea</taxon>
        <taxon>Strigeidida</taxon>
        <taxon>Schistosomatoidea</taxon>
        <taxon>Schistosomatidae</taxon>
        <taxon>Schistosoma</taxon>
    </lineage>
</organism>
<keyword evidence="1" id="KW-1185">Reference proteome</keyword>
<proteinExistence type="predicted"/>
<evidence type="ECO:0000313" key="2">
    <source>
        <dbReference type="WBParaSite" id="Smp_328550.1"/>
    </source>
</evidence>
<dbReference type="WBParaSite" id="Smp_328550.1">
    <property type="protein sequence ID" value="Smp_328550.1"/>
    <property type="gene ID" value="Smp_328550"/>
</dbReference>
<sequence>MESDRGLLKVCYCLVKFYNQTFCFLFSCHRSCYRLRIVKNASTFQPEIIWIPAKLVWIK</sequence>
<dbReference type="AlphaFoldDB" id="A0A5K4F751"/>
<evidence type="ECO:0000313" key="1">
    <source>
        <dbReference type="Proteomes" id="UP000008854"/>
    </source>
</evidence>
<reference evidence="1" key="1">
    <citation type="journal article" date="2012" name="PLoS Negl. Trop. Dis.">
        <title>A systematically improved high quality genome and transcriptome of the human blood fluke Schistosoma mansoni.</title>
        <authorList>
            <person name="Protasio A.V."/>
            <person name="Tsai I.J."/>
            <person name="Babbage A."/>
            <person name="Nichol S."/>
            <person name="Hunt M."/>
            <person name="Aslett M.A."/>
            <person name="De Silva N."/>
            <person name="Velarde G.S."/>
            <person name="Anderson T.J."/>
            <person name="Clark R.C."/>
            <person name="Davidson C."/>
            <person name="Dillon G.P."/>
            <person name="Holroyd N.E."/>
            <person name="LoVerde P.T."/>
            <person name="Lloyd C."/>
            <person name="McQuillan J."/>
            <person name="Oliveira G."/>
            <person name="Otto T.D."/>
            <person name="Parker-Manuel S.J."/>
            <person name="Quail M.A."/>
            <person name="Wilson R.A."/>
            <person name="Zerlotini A."/>
            <person name="Dunne D.W."/>
            <person name="Berriman M."/>
        </authorList>
    </citation>
    <scope>NUCLEOTIDE SEQUENCE [LARGE SCALE GENOMIC DNA]</scope>
    <source>
        <strain evidence="1">Puerto Rican</strain>
    </source>
</reference>